<dbReference type="InterPro" id="IPR002938">
    <property type="entry name" value="FAD-bd"/>
</dbReference>
<dbReference type="SUPFAM" id="SSF51905">
    <property type="entry name" value="FAD/NAD(P)-binding domain"/>
    <property type="match status" value="1"/>
</dbReference>
<dbReference type="PRINTS" id="PR00420">
    <property type="entry name" value="RNGMNOXGNASE"/>
</dbReference>
<evidence type="ECO:0000256" key="1">
    <source>
        <dbReference type="ARBA" id="ARBA00001974"/>
    </source>
</evidence>
<evidence type="ECO:0000256" key="4">
    <source>
        <dbReference type="SAM" id="MobiDB-lite"/>
    </source>
</evidence>
<dbReference type="Proteomes" id="UP000567795">
    <property type="component" value="Unassembled WGS sequence"/>
</dbReference>
<keyword evidence="2" id="KW-0285">Flavoprotein</keyword>
<dbReference type="RefSeq" id="WP_179812196.1">
    <property type="nucleotide sequence ID" value="NZ_JACBZD010000001.1"/>
</dbReference>
<keyword evidence="7" id="KW-1185">Reference proteome</keyword>
<evidence type="ECO:0000313" key="6">
    <source>
        <dbReference type="EMBL" id="NYI03077.1"/>
    </source>
</evidence>
<comment type="caution">
    <text evidence="6">The sequence shown here is derived from an EMBL/GenBank/DDBJ whole genome shotgun (WGS) entry which is preliminary data.</text>
</comment>
<feature type="compositionally biased region" description="Gly residues" evidence="4">
    <location>
        <begin position="197"/>
        <end position="208"/>
    </location>
</feature>
<gene>
    <name evidence="6" type="ORF">FHU37_000020</name>
</gene>
<proteinExistence type="predicted"/>
<evidence type="ECO:0000313" key="7">
    <source>
        <dbReference type="Proteomes" id="UP000567795"/>
    </source>
</evidence>
<feature type="region of interest" description="Disordered" evidence="4">
    <location>
        <begin position="183"/>
        <end position="208"/>
    </location>
</feature>
<evidence type="ECO:0000256" key="3">
    <source>
        <dbReference type="ARBA" id="ARBA00022827"/>
    </source>
</evidence>
<keyword evidence="6" id="KW-0560">Oxidoreductase</keyword>
<dbReference type="GO" id="GO:0071949">
    <property type="term" value="F:FAD binding"/>
    <property type="evidence" value="ECO:0007669"/>
    <property type="project" value="InterPro"/>
</dbReference>
<dbReference type="Gene3D" id="3.50.50.60">
    <property type="entry name" value="FAD/NAD(P)-binding domain"/>
    <property type="match status" value="1"/>
</dbReference>
<feature type="domain" description="FAD-binding" evidence="5">
    <location>
        <begin position="3"/>
        <end position="412"/>
    </location>
</feature>
<comment type="cofactor">
    <cofactor evidence="1">
        <name>FAD</name>
        <dbReference type="ChEBI" id="CHEBI:57692"/>
    </cofactor>
</comment>
<name>A0A852ZNM7_9ACTN</name>
<dbReference type="Pfam" id="PF01494">
    <property type="entry name" value="FAD_binding_3"/>
    <property type="match status" value="1"/>
</dbReference>
<accession>A0A852ZNM7</accession>
<dbReference type="InterPro" id="IPR050641">
    <property type="entry name" value="RIFMO-like"/>
</dbReference>
<dbReference type="AlphaFoldDB" id="A0A852ZNM7"/>
<keyword evidence="3" id="KW-0274">FAD</keyword>
<reference evidence="6 7" key="1">
    <citation type="submission" date="2020-07" db="EMBL/GenBank/DDBJ databases">
        <title>Sequencing the genomes of 1000 actinobacteria strains.</title>
        <authorList>
            <person name="Klenk H.-P."/>
        </authorList>
    </citation>
    <scope>NUCLEOTIDE SEQUENCE [LARGE SCALE GENOMIC DNA]</scope>
    <source>
        <strain evidence="6 7">DSM 42178</strain>
    </source>
</reference>
<protein>
    <submittedName>
        <fullName evidence="6">3-(3-hydroxy-phenyl)propionate hydroxylase</fullName>
        <ecNumber evidence="6">1.14.13.127</ecNumber>
    </submittedName>
</protein>
<feature type="compositionally biased region" description="Low complexity" evidence="4">
    <location>
        <begin position="654"/>
        <end position="677"/>
    </location>
</feature>
<dbReference type="PANTHER" id="PTHR43004:SF19">
    <property type="entry name" value="BINDING MONOOXYGENASE, PUTATIVE (JCVI)-RELATED"/>
    <property type="match status" value="1"/>
</dbReference>
<dbReference type="EC" id="1.14.13.127" evidence="6"/>
<evidence type="ECO:0000259" key="5">
    <source>
        <dbReference type="Pfam" id="PF01494"/>
    </source>
</evidence>
<feature type="region of interest" description="Disordered" evidence="4">
    <location>
        <begin position="479"/>
        <end position="505"/>
    </location>
</feature>
<dbReference type="GO" id="GO:0008688">
    <property type="term" value="F:3-(3-hydroxyphenyl)propionate hydroxylase activity"/>
    <property type="evidence" value="ECO:0007669"/>
    <property type="project" value="UniProtKB-EC"/>
</dbReference>
<dbReference type="Gene3D" id="3.30.70.2450">
    <property type="match status" value="1"/>
</dbReference>
<organism evidence="6 7">
    <name type="scientific">Allostreptomyces psammosilenae</name>
    <dbReference type="NCBI Taxonomy" id="1892865"/>
    <lineage>
        <taxon>Bacteria</taxon>
        <taxon>Bacillati</taxon>
        <taxon>Actinomycetota</taxon>
        <taxon>Actinomycetes</taxon>
        <taxon>Kitasatosporales</taxon>
        <taxon>Streptomycetaceae</taxon>
        <taxon>Allostreptomyces</taxon>
    </lineage>
</organism>
<dbReference type="PANTHER" id="PTHR43004">
    <property type="entry name" value="TRK SYSTEM POTASSIUM UPTAKE PROTEIN"/>
    <property type="match status" value="1"/>
</dbReference>
<feature type="region of interest" description="Disordered" evidence="4">
    <location>
        <begin position="90"/>
        <end position="132"/>
    </location>
</feature>
<feature type="region of interest" description="Disordered" evidence="4">
    <location>
        <begin position="631"/>
        <end position="691"/>
    </location>
</feature>
<dbReference type="Gene3D" id="3.40.30.120">
    <property type="match status" value="1"/>
</dbReference>
<dbReference type="EMBL" id="JACBZD010000001">
    <property type="protein sequence ID" value="NYI03077.1"/>
    <property type="molecule type" value="Genomic_DNA"/>
</dbReference>
<sequence>MDPVIVVGAGPVGLALALALAGNDVPVLVLDAGGGISPETTRTTVLRPDTTAFLGGLGYRRVVGDGAGWHLWRTLDRRRELLELPCAMPMTGGGQPDLPVPAATTGRAPARRTDSAALAPRTPPVRAGGLRLPEGPATVLHLEQHRLQRGLRDAVTATPLVRIVQGVRVDGVQQDDTGVSVRTVPADDAPEGAGPARAGGAGGPGPGGAEATWWRGSYLVGCDGALSAVRKLLRVRFPGRTAVDRHAVATIRAALPFDGEARLQLRPPWHRAEQEVTARPLPDGIWRIDWRLPGGSGDTPVDRRSPQQAPMPADELLPRLRGALEAWCGGVPRYELLGASQYVVHQRLARTWRVGRAFLAGDAAHLLGALGTQSVDEGLRDAENLAWKLSLAWHGQAGPGLLDSYQIERRGSVGARLRAADQALPLLRPRNRLQAARRALLYGSTRRHAPLLSAAHLGAGPLGEPPAYLVSPLTHALPPAIGPEGQGRSGGSRNRSGQRGRGGRASAAALRAIAERYGTAPGCRVEDVPVTDMAGGRHRLTARLGWGLVVLLVAPGTEVWPSEHWLHAGMMPELSAATRALPVPAELLVTERYLQAPAHSVLLIRPDGHLAAAMPGCRPEELRAWVEAVRGGSPADGAPTGTAASGADRRARGTRGPAGAAMAPATGARTGAAGRRPGASDDRPGPVATHR</sequence>
<dbReference type="InterPro" id="IPR036188">
    <property type="entry name" value="FAD/NAD-bd_sf"/>
</dbReference>
<evidence type="ECO:0000256" key="2">
    <source>
        <dbReference type="ARBA" id="ARBA00022630"/>
    </source>
</evidence>